<dbReference type="InterPro" id="IPR029154">
    <property type="entry name" value="HIBADH-like_NADP-bd"/>
</dbReference>
<dbReference type="AlphaFoldDB" id="A0AA39YTI8"/>
<feature type="domain" description="6-phosphogluconate dehydrogenase NADP-binding" evidence="1">
    <location>
        <begin position="10"/>
        <end position="170"/>
    </location>
</feature>
<comment type="caution">
    <text evidence="3">The sequence shown here is derived from an EMBL/GenBank/DDBJ whole genome shotgun (WGS) entry which is preliminary data.</text>
</comment>
<keyword evidence="4" id="KW-1185">Reference proteome</keyword>
<feature type="domain" description="3-hydroxyisobutyrate dehydrogenase-like NAD-binding" evidence="2">
    <location>
        <begin position="183"/>
        <end position="302"/>
    </location>
</feature>
<protein>
    <submittedName>
        <fullName evidence="3">Oxidoreductase YgbJ</fullName>
    </submittedName>
</protein>
<gene>
    <name evidence="3" type="primary">ygbJ_0</name>
    <name evidence="3" type="ORF">DIS24_g4736</name>
</gene>
<dbReference type="InterPro" id="IPR006115">
    <property type="entry name" value="6PGDH_NADP-bd"/>
</dbReference>
<proteinExistence type="predicted"/>
<evidence type="ECO:0000313" key="3">
    <source>
        <dbReference type="EMBL" id="KAK0658338.1"/>
    </source>
</evidence>
<dbReference type="PANTHER" id="PTHR43060">
    <property type="entry name" value="3-HYDROXYISOBUTYRATE DEHYDROGENASE-LIKE 1, MITOCHONDRIAL-RELATED"/>
    <property type="match status" value="1"/>
</dbReference>
<dbReference type="Pfam" id="PF03446">
    <property type="entry name" value="NAD_binding_2"/>
    <property type="match status" value="1"/>
</dbReference>
<dbReference type="SUPFAM" id="SSF51735">
    <property type="entry name" value="NAD(P)-binding Rossmann-fold domains"/>
    <property type="match status" value="1"/>
</dbReference>
<name>A0AA39YTI8_9PEZI</name>
<dbReference type="PANTHER" id="PTHR43060:SF17">
    <property type="entry name" value="L-THREONATE DEHYDROGENASE"/>
    <property type="match status" value="1"/>
</dbReference>
<dbReference type="Pfam" id="PF14833">
    <property type="entry name" value="NAD_binding_11"/>
    <property type="match status" value="1"/>
</dbReference>
<dbReference type="Gene3D" id="3.40.50.720">
    <property type="entry name" value="NAD(P)-binding Rossmann-like Domain"/>
    <property type="match status" value="1"/>
</dbReference>
<dbReference type="SUPFAM" id="SSF48179">
    <property type="entry name" value="6-phosphogluconate dehydrogenase C-terminal domain-like"/>
    <property type="match status" value="2"/>
</dbReference>
<dbReference type="InterPro" id="IPR008927">
    <property type="entry name" value="6-PGluconate_DH-like_C_sf"/>
</dbReference>
<dbReference type="Gene3D" id="1.10.1040.10">
    <property type="entry name" value="N-(1-d-carboxylethyl)-l-norvaline Dehydrogenase, domain 2"/>
    <property type="match status" value="2"/>
</dbReference>
<evidence type="ECO:0000313" key="4">
    <source>
        <dbReference type="Proteomes" id="UP001175001"/>
    </source>
</evidence>
<dbReference type="InterPro" id="IPR036291">
    <property type="entry name" value="NAD(P)-bd_dom_sf"/>
</dbReference>
<accession>A0AA39YTI8</accession>
<dbReference type="Proteomes" id="UP001175001">
    <property type="component" value="Unassembled WGS sequence"/>
</dbReference>
<dbReference type="GO" id="GO:0050661">
    <property type="term" value="F:NADP binding"/>
    <property type="evidence" value="ECO:0007669"/>
    <property type="project" value="InterPro"/>
</dbReference>
<dbReference type="GO" id="GO:0051287">
    <property type="term" value="F:NAD binding"/>
    <property type="evidence" value="ECO:0007669"/>
    <property type="project" value="InterPro"/>
</dbReference>
<dbReference type="InterPro" id="IPR013328">
    <property type="entry name" value="6PGD_dom2"/>
</dbReference>
<evidence type="ECO:0000259" key="1">
    <source>
        <dbReference type="Pfam" id="PF03446"/>
    </source>
</evidence>
<dbReference type="EMBL" id="JAUJDW010000018">
    <property type="protein sequence ID" value="KAK0658338.1"/>
    <property type="molecule type" value="Genomic_DNA"/>
</dbReference>
<evidence type="ECO:0000259" key="2">
    <source>
        <dbReference type="Pfam" id="PF14833"/>
    </source>
</evidence>
<reference evidence="3" key="1">
    <citation type="submission" date="2023-06" db="EMBL/GenBank/DDBJ databases">
        <title>Multi-omics analyses reveal the molecular pathogenesis toolkit of Lasiodiplodia hormozganensis, a cross-kingdom pathogen.</title>
        <authorList>
            <person name="Felix C."/>
            <person name="Meneses R."/>
            <person name="Goncalves M.F.M."/>
            <person name="Tilleman L."/>
            <person name="Duarte A.S."/>
            <person name="Jorrin-Novo J.V."/>
            <person name="Van De Peer Y."/>
            <person name="Deforce D."/>
            <person name="Van Nieuwerburgh F."/>
            <person name="Esteves A.C."/>
            <person name="Alves A."/>
        </authorList>
    </citation>
    <scope>NUCLEOTIDE SEQUENCE</scope>
    <source>
        <strain evidence="3">CBS 339.90</strain>
    </source>
</reference>
<organism evidence="3 4">
    <name type="scientific">Lasiodiplodia hormozganensis</name>
    <dbReference type="NCBI Taxonomy" id="869390"/>
    <lineage>
        <taxon>Eukaryota</taxon>
        <taxon>Fungi</taxon>
        <taxon>Dikarya</taxon>
        <taxon>Ascomycota</taxon>
        <taxon>Pezizomycotina</taxon>
        <taxon>Dothideomycetes</taxon>
        <taxon>Dothideomycetes incertae sedis</taxon>
        <taxon>Botryosphaeriales</taxon>
        <taxon>Botryosphaeriaceae</taxon>
        <taxon>Lasiodiplodia</taxon>
    </lineage>
</organism>
<sequence length="437" mass="46075">MSITNSLPRVSVCGLGAMGIGFCRNLIKKGFAVSGYDIVPQLVDRFVQSGGTATSSPKEAAQNAEVFLVIVINSAQVTSALFQEEIGAVHGLPKNAAIIISSTVPGSYCQEVRKRLDTEFGRPDILLLDCPVSGGASGAADGTLTVFACGTDDGMALADPVLRAIGSKIHRIQKSDSSNGETGSGANGKVCHQVMPEIAIALVAEVMALAARAGLNTQQVYDHLQSGEGASWIMANRIPHALEGDETVYSAMANSQKDSAIIVRTAGEKSFPVPLVATAEQVYQTTIYLGLGGIDDSALWRLFLPGRSRDAIHQQTKVETDATHAAIGLQDIEDIMVGVHLAATAESRGFTQAVGLNADQMFDIVCGAAGWNVQFERYACKMQQGPWYLREIEESKQIGIKLAKAVAKASRIGAPLPIASAAVQFFELQVGPLSEGA</sequence>